<dbReference type="Gene3D" id="2.60.120.10">
    <property type="entry name" value="Jelly Rolls"/>
    <property type="match status" value="1"/>
</dbReference>
<evidence type="ECO:0000259" key="1">
    <source>
        <dbReference type="Pfam" id="PF07883"/>
    </source>
</evidence>
<reference evidence="3" key="1">
    <citation type="submission" date="2017-09" db="EMBL/GenBank/DDBJ databases">
        <title>Depth-based differentiation of microbial function through sediment-hosted aquifers and enrichment of novel symbionts in the deep terrestrial subsurface.</title>
        <authorList>
            <person name="Probst A.J."/>
            <person name="Ladd B."/>
            <person name="Jarett J.K."/>
            <person name="Geller-Mcgrath D.E."/>
            <person name="Sieber C.M.K."/>
            <person name="Emerson J.B."/>
            <person name="Anantharaman K."/>
            <person name="Thomas B.C."/>
            <person name="Malmstrom R."/>
            <person name="Stieglmeier M."/>
            <person name="Klingl A."/>
            <person name="Woyke T."/>
            <person name="Ryan C.M."/>
            <person name="Banfield J.F."/>
        </authorList>
    </citation>
    <scope>NUCLEOTIDE SEQUENCE [LARGE SCALE GENOMIC DNA]</scope>
</reference>
<gene>
    <name evidence="2" type="ORF">COY90_05205</name>
</gene>
<evidence type="ECO:0000313" key="3">
    <source>
        <dbReference type="Proteomes" id="UP000230108"/>
    </source>
</evidence>
<dbReference type="InterPro" id="IPR013096">
    <property type="entry name" value="Cupin_2"/>
</dbReference>
<dbReference type="InterPro" id="IPR011051">
    <property type="entry name" value="RmlC_Cupin_sf"/>
</dbReference>
<dbReference type="EMBL" id="PFLF01000111">
    <property type="protein sequence ID" value="PIY68573.1"/>
    <property type="molecule type" value="Genomic_DNA"/>
</dbReference>
<dbReference type="AlphaFoldDB" id="A0A2M7QCI1"/>
<dbReference type="SUPFAM" id="SSF51182">
    <property type="entry name" value="RmlC-like cupins"/>
    <property type="match status" value="1"/>
</dbReference>
<dbReference type="Proteomes" id="UP000230108">
    <property type="component" value="Unassembled WGS sequence"/>
</dbReference>
<dbReference type="InterPro" id="IPR014710">
    <property type="entry name" value="RmlC-like_jellyroll"/>
</dbReference>
<comment type="caution">
    <text evidence="2">The sequence shown here is derived from an EMBL/GenBank/DDBJ whole genome shotgun (WGS) entry which is preliminary data.</text>
</comment>
<feature type="domain" description="Cupin type-2" evidence="1">
    <location>
        <begin position="54"/>
        <end position="89"/>
    </location>
</feature>
<proteinExistence type="predicted"/>
<sequence length="110" mass="12702">MYKIVRKSEARVRGIAPNKTADNYITKETTPVFSFATTKGDNYYEKIKVGYNRLYFILEGELVLTFNEKEERLKKDDSIYIEKNTEYEINGTFNAVVVNEPAFGTIPKSD</sequence>
<organism evidence="2 3">
    <name type="scientific">Candidatus Roizmanbacteria bacterium CG_4_10_14_0_8_um_filter_39_9</name>
    <dbReference type="NCBI Taxonomy" id="1974829"/>
    <lineage>
        <taxon>Bacteria</taxon>
        <taxon>Candidatus Roizmaniibacteriota</taxon>
    </lineage>
</organism>
<dbReference type="Pfam" id="PF07883">
    <property type="entry name" value="Cupin_2"/>
    <property type="match status" value="1"/>
</dbReference>
<accession>A0A2M7QCI1</accession>
<evidence type="ECO:0000313" key="2">
    <source>
        <dbReference type="EMBL" id="PIY68573.1"/>
    </source>
</evidence>
<name>A0A2M7QCI1_9BACT</name>
<protein>
    <recommendedName>
        <fullName evidence="1">Cupin type-2 domain-containing protein</fullName>
    </recommendedName>
</protein>